<protein>
    <submittedName>
        <fullName evidence="3">Transposase</fullName>
    </submittedName>
</protein>
<accession>A0A0H4PIK8</accession>
<dbReference type="PANTHER" id="PTHR37023:SF1">
    <property type="entry name" value="ISSOD25 TRANSPOSASE TNPA_ISSOD25"/>
    <property type="match status" value="1"/>
</dbReference>
<evidence type="ECO:0000259" key="1">
    <source>
        <dbReference type="Pfam" id="PF04986"/>
    </source>
</evidence>
<evidence type="ECO:0000313" key="4">
    <source>
        <dbReference type="EMBL" id="AKP53615.1"/>
    </source>
</evidence>
<dbReference type="Pfam" id="PF04986">
    <property type="entry name" value="Y2_Tnp"/>
    <property type="match status" value="1"/>
</dbReference>
<dbReference type="PANTHER" id="PTHR37023">
    <property type="entry name" value="TRANSPOSASE"/>
    <property type="match status" value="1"/>
</dbReference>
<dbReference type="GO" id="GO:0006313">
    <property type="term" value="P:DNA transposition"/>
    <property type="evidence" value="ECO:0007669"/>
    <property type="project" value="InterPro"/>
</dbReference>
<dbReference type="KEGG" id="camu:CA2015_3513"/>
<dbReference type="NCBIfam" id="NF033538">
    <property type="entry name" value="transpos_IS91"/>
    <property type="match status" value="1"/>
</dbReference>
<gene>
    <name evidence="3" type="ORF">CA2015_3513</name>
    <name evidence="4" type="ORF">CA2015_4269</name>
</gene>
<organism evidence="3 5">
    <name type="scientific">Cyclobacterium amurskyense</name>
    <dbReference type="NCBI Taxonomy" id="320787"/>
    <lineage>
        <taxon>Bacteria</taxon>
        <taxon>Pseudomonadati</taxon>
        <taxon>Bacteroidota</taxon>
        <taxon>Cytophagia</taxon>
        <taxon>Cytophagales</taxon>
        <taxon>Cyclobacteriaceae</taxon>
        <taxon>Cyclobacterium</taxon>
    </lineage>
</organism>
<dbReference type="RefSeq" id="WP_048643067.1">
    <property type="nucleotide sequence ID" value="NZ_CP012040.1"/>
</dbReference>
<evidence type="ECO:0000313" key="5">
    <source>
        <dbReference type="Proteomes" id="UP000036520"/>
    </source>
</evidence>
<name>A0A0H4PIK8_9BACT</name>
<dbReference type="EMBL" id="CP012040">
    <property type="protein sequence ID" value="AKP53615.1"/>
    <property type="molecule type" value="Genomic_DNA"/>
</dbReference>
<dbReference type="Proteomes" id="UP000036520">
    <property type="component" value="Chromosome"/>
</dbReference>
<dbReference type="InterPro" id="IPR026889">
    <property type="entry name" value="Zn_Tnp"/>
</dbReference>
<evidence type="ECO:0000259" key="2">
    <source>
        <dbReference type="Pfam" id="PF14319"/>
    </source>
</evidence>
<dbReference type="GO" id="GO:0003677">
    <property type="term" value="F:DNA binding"/>
    <property type="evidence" value="ECO:0007669"/>
    <property type="project" value="InterPro"/>
</dbReference>
<dbReference type="KEGG" id="camu:CA2015_4269"/>
<reference evidence="3 5" key="1">
    <citation type="submission" date="2015-07" db="EMBL/GenBank/DDBJ databases">
        <authorList>
            <person name="Kim K.M."/>
        </authorList>
    </citation>
    <scope>NUCLEOTIDE SEQUENCE [LARGE SCALE GENOMIC DNA]</scope>
    <source>
        <strain evidence="3 5">KCTC 12363</strain>
    </source>
</reference>
<dbReference type="GO" id="GO:0004803">
    <property type="term" value="F:transposase activity"/>
    <property type="evidence" value="ECO:0007669"/>
    <property type="project" value="InterPro"/>
</dbReference>
<feature type="domain" description="Transposase zinc-binding" evidence="2">
    <location>
        <begin position="16"/>
        <end position="106"/>
    </location>
</feature>
<dbReference type="AlphaFoldDB" id="A0A0H4PIK8"/>
<feature type="domain" description="Transposase IS801/IS1294" evidence="1">
    <location>
        <begin position="148"/>
        <end position="329"/>
    </location>
</feature>
<dbReference type="Pfam" id="PF14319">
    <property type="entry name" value="Zn_Tnp_IS91"/>
    <property type="match status" value="1"/>
</dbReference>
<dbReference type="InterPro" id="IPR054832">
    <property type="entry name" value="transpos_IS91"/>
</dbReference>
<sequence>METVNKRNDGTELSDILKHHRKTFLSKKGNLCTDQHKAYRDIISCRTSKMGSHTLTCNTCGDTRTSYNSCRNRHCPKCQYVKQLIWVEKLKCRLLPVRYFHIVFTVPEFLKPLFYLNQRECYRMLFASSALAVKKAASNPAFLGVESGCLSVLHTWGQSLNYHPHIHMLVPAGGPDPDHMEWVAANKKFFVPVKALAGIFRGVFMEKLRKALAERVLRLPENQMELFTDGKLLNKAAYEKIWHIHIKKTFRGAGQVLAYLGRYTHRVAISNSRILDTDGKTVKFRWKDYRDGRQKTMELSCGEFIRRFIQHILPNGFYKIRYYGILASANSKTVMEECFRLLSRIRTLSPFEGLSTYELLENILGEGLFSCSACKTGKMVFGLPEGKGKEP</sequence>
<keyword evidence="5" id="KW-1185">Reference proteome</keyword>
<dbReference type="STRING" id="320787.CA2015_3513"/>
<dbReference type="OrthoDB" id="9791273at2"/>
<dbReference type="InterPro" id="IPR007069">
    <property type="entry name" value="Transposase_32"/>
</dbReference>
<evidence type="ECO:0000313" key="3">
    <source>
        <dbReference type="EMBL" id="AKP52895.1"/>
    </source>
</evidence>
<dbReference type="EMBL" id="CP012040">
    <property type="protein sequence ID" value="AKP52895.1"/>
    <property type="molecule type" value="Genomic_DNA"/>
</dbReference>
<proteinExistence type="predicted"/>